<feature type="transmembrane region" description="Helical" evidence="1">
    <location>
        <begin position="410"/>
        <end position="430"/>
    </location>
</feature>
<accession>A0A5K1UPR4</accession>
<dbReference type="EMBL" id="BDEQ01000001">
    <property type="protein sequence ID" value="GAT97000.1"/>
    <property type="molecule type" value="Genomic_DNA"/>
</dbReference>
<reference evidence="2 3" key="1">
    <citation type="submission" date="2016-05" db="EMBL/GenBank/DDBJ databases">
        <title>First whole genome sequencing of Entamoeba histolytica HM1:IMSS-clone-6.</title>
        <authorList>
            <person name="Mukherjee Avik.K."/>
            <person name="Izumyama S."/>
            <person name="Nakada-Tsukui K."/>
            <person name="Nozaki T."/>
        </authorList>
    </citation>
    <scope>NUCLEOTIDE SEQUENCE [LARGE SCALE GENOMIC DNA]</scope>
    <source>
        <strain evidence="2 3">HM1:IMSS clone 6</strain>
    </source>
</reference>
<name>A0A5K1UPR4_ENTHI</name>
<evidence type="ECO:0000256" key="1">
    <source>
        <dbReference type="SAM" id="Phobius"/>
    </source>
</evidence>
<comment type="caution">
    <text evidence="2">The sequence shown here is derived from an EMBL/GenBank/DDBJ whole genome shotgun (WGS) entry which is preliminary data.</text>
</comment>
<dbReference type="VEuPathDB" id="AmoebaDB:EHI5A_088330"/>
<organism evidence="2 3">
    <name type="scientific">Entamoeba histolytica</name>
    <dbReference type="NCBI Taxonomy" id="5759"/>
    <lineage>
        <taxon>Eukaryota</taxon>
        <taxon>Amoebozoa</taxon>
        <taxon>Evosea</taxon>
        <taxon>Archamoebae</taxon>
        <taxon>Mastigamoebida</taxon>
        <taxon>Entamoebidae</taxon>
        <taxon>Entamoeba</taxon>
    </lineage>
</organism>
<dbReference type="OMA" id="MNIKYCI"/>
<dbReference type="AlphaFoldDB" id="A0A5K1UPR4"/>
<keyword evidence="1" id="KW-1133">Transmembrane helix</keyword>
<feature type="transmembrane region" description="Helical" evidence="1">
    <location>
        <begin position="65"/>
        <end position="86"/>
    </location>
</feature>
<dbReference type="VEuPathDB" id="AmoebaDB:EHI8A_132450"/>
<dbReference type="VEuPathDB" id="AmoebaDB:EHI_082570"/>
<dbReference type="Proteomes" id="UP000078387">
    <property type="component" value="Unassembled WGS sequence"/>
</dbReference>
<dbReference type="VEuPathDB" id="AmoebaDB:KM1_073300"/>
<keyword evidence="1" id="KW-0812">Transmembrane</keyword>
<protein>
    <submittedName>
        <fullName evidence="2">Uncharacterized protein</fullName>
    </submittedName>
</protein>
<dbReference type="VEuPathDB" id="AmoebaDB:EHI7A_113230"/>
<keyword evidence="1" id="KW-0472">Membrane</keyword>
<evidence type="ECO:0000313" key="2">
    <source>
        <dbReference type="EMBL" id="GAT97000.1"/>
    </source>
</evidence>
<proteinExistence type="predicted"/>
<sequence length="535" mass="63608">MKEFKRELRKTRTKQMEESEKIIEVRERKYGKRKGQNQKKIKIENIYKLWEGNGMGYMIMKEISNIIRISIIAIILSVICFYNFNFYNKSEKLIITTWWRWLIFSINGIMVVIMNIKYCNGIIKIIKKYKSTRDFCNQKESQEIFNNNEWDDANNTKWICYQLNSEEGKKIRNEIDIFNGEIEISEKEIEERLLQKISFRDDVISTILRKVFKETEQDNIKIQSIQKVCQTKYFIKYLNNVLNKTTKEIFLTTPINTTTPNKFSYEHYLYLKEYEEMRFIFIETFKRKLIINFNNKMIISFIGSIFNIISNIIEFILQDFSIILNNTWSYGGIKFLHQVEFNHSQKYHLNKALKHAKNIIDRKRSVKYKKIIVKNIKFILIGGLMIMLMLNFNGIGMESIEIDGSGILSFLSPFKNFITTGIIVFFIVFVTQYSNEPDLTTSFIEEKNKLEALLNYKFSSTGNNGINNLSNFYLPGCCEMCLNELFAPFSTINLLRKQENRELFGNGLNEIWYDKRFTKEDSPYTNTHFELTQFL</sequence>
<feature type="transmembrane region" description="Helical" evidence="1">
    <location>
        <begin position="98"/>
        <end position="118"/>
    </location>
</feature>
<feature type="transmembrane region" description="Helical" evidence="1">
    <location>
        <begin position="371"/>
        <end position="390"/>
    </location>
</feature>
<evidence type="ECO:0000313" key="3">
    <source>
        <dbReference type="Proteomes" id="UP000078387"/>
    </source>
</evidence>
<gene>
    <name evidence="2" type="ORF">CL6EHI_082570</name>
</gene>